<comment type="caution">
    <text evidence="4">The sequence shown here is derived from an EMBL/GenBank/DDBJ whole genome shotgun (WGS) entry which is preliminary data.</text>
</comment>
<dbReference type="EMBL" id="SNXZ01000002">
    <property type="protein sequence ID" value="TDQ00942.1"/>
    <property type="molecule type" value="Genomic_DNA"/>
</dbReference>
<keyword evidence="5" id="KW-1185">Reference proteome</keyword>
<feature type="compositionally biased region" description="Basic residues" evidence="1">
    <location>
        <begin position="71"/>
        <end position="91"/>
    </location>
</feature>
<feature type="region of interest" description="Disordered" evidence="1">
    <location>
        <begin position="70"/>
        <end position="91"/>
    </location>
</feature>
<evidence type="ECO:0000313" key="5">
    <source>
        <dbReference type="Proteomes" id="UP000295444"/>
    </source>
</evidence>
<sequence length="91" mass="9483">MTRADSALCVVAGTLLLVLAATWAQASTVRAPLVESAVGVFAVALVIAGLAGLIAHRRAVRRAVVATASTRARRGTPVHRPTVHRPARPTR</sequence>
<keyword evidence="2" id="KW-1133">Transmembrane helix</keyword>
<organism evidence="4 5">
    <name type="scientific">Labedaea rhizosphaerae</name>
    <dbReference type="NCBI Taxonomy" id="598644"/>
    <lineage>
        <taxon>Bacteria</taxon>
        <taxon>Bacillati</taxon>
        <taxon>Actinomycetota</taxon>
        <taxon>Actinomycetes</taxon>
        <taxon>Pseudonocardiales</taxon>
        <taxon>Pseudonocardiaceae</taxon>
        <taxon>Labedaea</taxon>
    </lineage>
</organism>
<dbReference type="AlphaFoldDB" id="A0A4R6SFZ1"/>
<evidence type="ECO:0000256" key="1">
    <source>
        <dbReference type="SAM" id="MobiDB-lite"/>
    </source>
</evidence>
<keyword evidence="3" id="KW-0732">Signal</keyword>
<dbReference type="RefSeq" id="WP_133849588.1">
    <property type="nucleotide sequence ID" value="NZ_SNXZ01000002.1"/>
</dbReference>
<keyword evidence="2" id="KW-0812">Transmembrane</keyword>
<feature type="transmembrane region" description="Helical" evidence="2">
    <location>
        <begin position="36"/>
        <end position="55"/>
    </location>
</feature>
<evidence type="ECO:0000256" key="2">
    <source>
        <dbReference type="SAM" id="Phobius"/>
    </source>
</evidence>
<dbReference type="Proteomes" id="UP000295444">
    <property type="component" value="Unassembled WGS sequence"/>
</dbReference>
<reference evidence="4 5" key="1">
    <citation type="submission" date="2019-03" db="EMBL/GenBank/DDBJ databases">
        <title>Genomic Encyclopedia of Type Strains, Phase IV (KMG-IV): sequencing the most valuable type-strain genomes for metagenomic binning, comparative biology and taxonomic classification.</title>
        <authorList>
            <person name="Goeker M."/>
        </authorList>
    </citation>
    <scope>NUCLEOTIDE SEQUENCE [LARGE SCALE GENOMIC DNA]</scope>
    <source>
        <strain evidence="4 5">DSM 45361</strain>
    </source>
</reference>
<proteinExistence type="predicted"/>
<evidence type="ECO:0000313" key="4">
    <source>
        <dbReference type="EMBL" id="TDQ00942.1"/>
    </source>
</evidence>
<gene>
    <name evidence="4" type="ORF">EV186_102808</name>
</gene>
<keyword evidence="2" id="KW-0472">Membrane</keyword>
<name>A0A4R6SFZ1_LABRH</name>
<evidence type="ECO:0000256" key="3">
    <source>
        <dbReference type="SAM" id="SignalP"/>
    </source>
</evidence>
<feature type="chain" id="PRO_5020570226" evidence="3">
    <location>
        <begin position="27"/>
        <end position="91"/>
    </location>
</feature>
<feature type="signal peptide" evidence="3">
    <location>
        <begin position="1"/>
        <end position="26"/>
    </location>
</feature>
<accession>A0A4R6SFZ1</accession>
<protein>
    <submittedName>
        <fullName evidence="4">Uncharacterized protein</fullName>
    </submittedName>
</protein>